<sequence length="220" mass="21831">MALLLTGCAPIPRPSVVTLGDSVPAGTACGCDPFPARYAQAQHAIDVNLAEPGSTAADLRAAVPGERDVLAAATEVVIMTGANDLAGSFDDPARYGPVTAGVEADVVAAVAAIERIHRVPVIILGYWNVVRDGRVGAAAYGPAGVAAAARATAELNRALQAAADASGARFVATLAAFHGPGGDRDPTGLLAPDGDHPDAAGHAAIAALLPPLAAAGPRTE</sequence>
<evidence type="ECO:0000313" key="2">
    <source>
        <dbReference type="EMBL" id="GIM91848.1"/>
    </source>
</evidence>
<comment type="caution">
    <text evidence="2">The sequence shown here is derived from an EMBL/GenBank/DDBJ whole genome shotgun (WGS) entry which is preliminary data.</text>
</comment>
<dbReference type="EMBL" id="BOQN01000050">
    <property type="protein sequence ID" value="GIM91848.1"/>
    <property type="molecule type" value="Genomic_DNA"/>
</dbReference>
<name>A0A919W5U9_9ACTN</name>
<dbReference type="Gene3D" id="3.40.50.1110">
    <property type="entry name" value="SGNH hydrolase"/>
    <property type="match status" value="1"/>
</dbReference>
<dbReference type="SUPFAM" id="SSF52266">
    <property type="entry name" value="SGNH hydrolase"/>
    <property type="match status" value="1"/>
</dbReference>
<dbReference type="Proteomes" id="UP000677082">
    <property type="component" value="Unassembled WGS sequence"/>
</dbReference>
<protein>
    <recommendedName>
        <fullName evidence="1">SGNH hydrolase-type esterase domain-containing protein</fullName>
    </recommendedName>
</protein>
<evidence type="ECO:0000313" key="3">
    <source>
        <dbReference type="Proteomes" id="UP000677082"/>
    </source>
</evidence>
<accession>A0A919W5U9</accession>
<dbReference type="AlphaFoldDB" id="A0A919W5U9"/>
<dbReference type="InterPro" id="IPR013830">
    <property type="entry name" value="SGNH_hydro"/>
</dbReference>
<gene>
    <name evidence="2" type="ORF">Ato02nite_036410</name>
</gene>
<feature type="domain" description="SGNH hydrolase-type esterase" evidence="1">
    <location>
        <begin position="19"/>
        <end position="204"/>
    </location>
</feature>
<reference evidence="2 3" key="1">
    <citation type="submission" date="2021-03" db="EMBL/GenBank/DDBJ databases">
        <title>Whole genome shotgun sequence of Actinoplanes toevensis NBRC 105298.</title>
        <authorList>
            <person name="Komaki H."/>
            <person name="Tamura T."/>
        </authorList>
    </citation>
    <scope>NUCLEOTIDE SEQUENCE [LARGE SCALE GENOMIC DNA]</scope>
    <source>
        <strain evidence="2 3">NBRC 105298</strain>
    </source>
</reference>
<keyword evidence="3" id="KW-1185">Reference proteome</keyword>
<organism evidence="2 3">
    <name type="scientific">Paractinoplanes toevensis</name>
    <dbReference type="NCBI Taxonomy" id="571911"/>
    <lineage>
        <taxon>Bacteria</taxon>
        <taxon>Bacillati</taxon>
        <taxon>Actinomycetota</taxon>
        <taxon>Actinomycetes</taxon>
        <taxon>Micromonosporales</taxon>
        <taxon>Micromonosporaceae</taxon>
        <taxon>Paractinoplanes</taxon>
    </lineage>
</organism>
<dbReference type="Pfam" id="PF13472">
    <property type="entry name" value="Lipase_GDSL_2"/>
    <property type="match status" value="1"/>
</dbReference>
<evidence type="ECO:0000259" key="1">
    <source>
        <dbReference type="Pfam" id="PF13472"/>
    </source>
</evidence>
<dbReference type="InterPro" id="IPR036514">
    <property type="entry name" value="SGNH_hydro_sf"/>
</dbReference>
<dbReference type="CDD" id="cd00229">
    <property type="entry name" value="SGNH_hydrolase"/>
    <property type="match status" value="1"/>
</dbReference>
<proteinExistence type="predicted"/>